<sequence>MKRRCAKEAVSWAAGKGIIGLGGGQTIGYLAEYLKEAEFKGQIVTPSEQTKEVCERLGLCVTDTEEVSHVDIAFDGCDQVDRCLNAIKSGGGIHTKEKIIGKMADEYVLLVDESKVAEQIDFTFPIVLEIVPEAKGYVESKIQEIGGRTSMRSRTLMEVWFAELKELESLDRELKQMTGVVETSLFYHVAAKAIVAGEQGITVMEAERRNK</sequence>
<name>A0A4V1EG34_9FIRM</name>
<evidence type="ECO:0000313" key="4">
    <source>
        <dbReference type="Proteomes" id="UP000298653"/>
    </source>
</evidence>
<keyword evidence="4" id="KW-1185">Reference proteome</keyword>
<dbReference type="SUPFAM" id="SSF75445">
    <property type="entry name" value="D-ribose-5-phosphate isomerase (RpiA), lid domain"/>
    <property type="match status" value="1"/>
</dbReference>
<accession>A0A4V1EG34</accession>
<organism evidence="3 4">
    <name type="scientific">Anaerostipes rhamnosivorans</name>
    <dbReference type="NCBI Taxonomy" id="1229621"/>
    <lineage>
        <taxon>Bacteria</taxon>
        <taxon>Bacillati</taxon>
        <taxon>Bacillota</taxon>
        <taxon>Clostridia</taxon>
        <taxon>Lachnospirales</taxon>
        <taxon>Lachnospiraceae</taxon>
        <taxon>Anaerostipes</taxon>
    </lineage>
</organism>
<evidence type="ECO:0000256" key="2">
    <source>
        <dbReference type="NCBIfam" id="TIGR00021"/>
    </source>
</evidence>
<dbReference type="PANTHER" id="PTHR11934">
    <property type="entry name" value="RIBOSE-5-PHOSPHATE ISOMERASE"/>
    <property type="match status" value="1"/>
</dbReference>
<dbReference type="GO" id="GO:0009052">
    <property type="term" value="P:pentose-phosphate shunt, non-oxidative branch"/>
    <property type="evidence" value="ECO:0007669"/>
    <property type="project" value="InterPro"/>
</dbReference>
<reference evidence="3 4" key="1">
    <citation type="submission" date="2019-05" db="EMBL/GenBank/DDBJ databases">
        <title>Complete genome sequencing of Anaerostipes rhamnosivorans.</title>
        <authorList>
            <person name="Bui T.P.N."/>
            <person name="de Vos W.M."/>
        </authorList>
    </citation>
    <scope>NUCLEOTIDE SEQUENCE [LARGE SCALE GENOMIC DNA]</scope>
    <source>
        <strain evidence="3 4">1y2</strain>
    </source>
</reference>
<dbReference type="GO" id="GO:0006014">
    <property type="term" value="P:D-ribose metabolic process"/>
    <property type="evidence" value="ECO:0007669"/>
    <property type="project" value="TreeGrafter"/>
</dbReference>
<dbReference type="RefSeq" id="WP_137328198.1">
    <property type="nucleotide sequence ID" value="NZ_CP040058.1"/>
</dbReference>
<keyword evidence="1 3" id="KW-0413">Isomerase</keyword>
<dbReference type="GO" id="GO:0004751">
    <property type="term" value="F:ribose-5-phosphate isomerase activity"/>
    <property type="evidence" value="ECO:0007669"/>
    <property type="project" value="UniProtKB-UniRule"/>
</dbReference>
<dbReference type="NCBIfam" id="TIGR00021">
    <property type="entry name" value="rpiA"/>
    <property type="match status" value="1"/>
</dbReference>
<evidence type="ECO:0000313" key="3">
    <source>
        <dbReference type="EMBL" id="QCP34690.1"/>
    </source>
</evidence>
<dbReference type="InterPro" id="IPR004788">
    <property type="entry name" value="Ribose5P_isomerase_type_A"/>
</dbReference>
<dbReference type="Proteomes" id="UP000298653">
    <property type="component" value="Chromosome"/>
</dbReference>
<dbReference type="SUPFAM" id="SSF100950">
    <property type="entry name" value="NagB/RpiA/CoA transferase-like"/>
    <property type="match status" value="1"/>
</dbReference>
<gene>
    <name evidence="3" type="ORF">AR1Y2_1236</name>
</gene>
<dbReference type="Gene3D" id="3.40.50.1360">
    <property type="match status" value="1"/>
</dbReference>
<dbReference type="EC" id="5.3.1.6" evidence="2"/>
<dbReference type="PANTHER" id="PTHR11934:SF0">
    <property type="entry name" value="RIBOSE-5-PHOSPHATE ISOMERASE"/>
    <property type="match status" value="1"/>
</dbReference>
<dbReference type="InterPro" id="IPR037171">
    <property type="entry name" value="NagB/RpiA_transferase-like"/>
</dbReference>
<dbReference type="GO" id="GO:0005829">
    <property type="term" value="C:cytosol"/>
    <property type="evidence" value="ECO:0007669"/>
    <property type="project" value="TreeGrafter"/>
</dbReference>
<evidence type="ECO:0000256" key="1">
    <source>
        <dbReference type="ARBA" id="ARBA00023235"/>
    </source>
</evidence>
<dbReference type="EMBL" id="CP040058">
    <property type="protein sequence ID" value="QCP34690.1"/>
    <property type="molecule type" value="Genomic_DNA"/>
</dbReference>
<dbReference type="Pfam" id="PF06026">
    <property type="entry name" value="Rib_5-P_isom_A"/>
    <property type="match status" value="1"/>
</dbReference>
<protein>
    <recommendedName>
        <fullName evidence="2">Ribose 5-phosphate isomerase A</fullName>
        <ecNumber evidence="2">5.3.1.6</ecNumber>
    </recommendedName>
</protein>
<dbReference type="OrthoDB" id="5870696at2"/>
<proteinExistence type="predicted"/>
<dbReference type="KEGG" id="arf:AR1Y2_1236"/>
<dbReference type="AlphaFoldDB" id="A0A4V1EG34"/>
<dbReference type="Gene3D" id="3.30.70.260">
    <property type="match status" value="1"/>
</dbReference>